<dbReference type="Gene3D" id="3.20.20.100">
    <property type="entry name" value="NADP-dependent oxidoreductase domain"/>
    <property type="match status" value="1"/>
</dbReference>
<dbReference type="AlphaFoldDB" id="A0A0R2HUA8"/>
<dbReference type="Pfam" id="PF00248">
    <property type="entry name" value="Aldo_ket_red"/>
    <property type="match status" value="1"/>
</dbReference>
<evidence type="ECO:0000313" key="8">
    <source>
        <dbReference type="EMBL" id="KRN56290.1"/>
    </source>
</evidence>
<dbReference type="GeneID" id="89588647"/>
<dbReference type="PATRIC" id="fig|1449336.4.peg.1433"/>
<keyword evidence="9" id="KW-1185">Reference proteome</keyword>
<feature type="site" description="Lowers pKa of active site Tyr" evidence="6">
    <location>
        <position position="78"/>
    </location>
</feature>
<dbReference type="InterPro" id="IPR020471">
    <property type="entry name" value="AKR"/>
</dbReference>
<comment type="similarity">
    <text evidence="1">Belongs to the aldo/keto reductase family.</text>
</comment>
<organism evidence="8 9">
    <name type="scientific">Carnobacterium divergens DSM 20623</name>
    <dbReference type="NCBI Taxonomy" id="1449336"/>
    <lineage>
        <taxon>Bacteria</taxon>
        <taxon>Bacillati</taxon>
        <taxon>Bacillota</taxon>
        <taxon>Bacilli</taxon>
        <taxon>Lactobacillales</taxon>
        <taxon>Carnobacteriaceae</taxon>
        <taxon>Carnobacterium</taxon>
    </lineage>
</organism>
<evidence type="ECO:0000256" key="5">
    <source>
        <dbReference type="PIRSR" id="PIRSR000097-2"/>
    </source>
</evidence>
<dbReference type="PROSITE" id="PS00063">
    <property type="entry name" value="ALDOKETO_REDUCTASE_3"/>
    <property type="match status" value="1"/>
</dbReference>
<proteinExistence type="inferred from homology"/>
<accession>A0A0R2HUA8</accession>
<dbReference type="PIRSF" id="PIRSF000097">
    <property type="entry name" value="AKR"/>
    <property type="match status" value="1"/>
</dbReference>
<reference evidence="8 9" key="1">
    <citation type="journal article" date="2015" name="Genome Announc.">
        <title>Expanding the biotechnology potential of lactobacilli through comparative genomics of 213 strains and associated genera.</title>
        <authorList>
            <person name="Sun Z."/>
            <person name="Harris H.M."/>
            <person name="McCann A."/>
            <person name="Guo C."/>
            <person name="Argimon S."/>
            <person name="Zhang W."/>
            <person name="Yang X."/>
            <person name="Jeffery I.B."/>
            <person name="Cooney J.C."/>
            <person name="Kagawa T.F."/>
            <person name="Liu W."/>
            <person name="Song Y."/>
            <person name="Salvetti E."/>
            <person name="Wrobel A."/>
            <person name="Rasinkangas P."/>
            <person name="Parkhill J."/>
            <person name="Rea M.C."/>
            <person name="O'Sullivan O."/>
            <person name="Ritari J."/>
            <person name="Douillard F.P."/>
            <person name="Paul Ross R."/>
            <person name="Yang R."/>
            <person name="Briner A.E."/>
            <person name="Felis G.E."/>
            <person name="de Vos W.M."/>
            <person name="Barrangou R."/>
            <person name="Klaenhammer T.R."/>
            <person name="Caufield P.W."/>
            <person name="Cui Y."/>
            <person name="Zhang H."/>
            <person name="O'Toole P.W."/>
        </authorList>
    </citation>
    <scope>NUCLEOTIDE SEQUENCE [LARGE SCALE GENOMIC DNA]</scope>
    <source>
        <strain evidence="8 9">DSM 20623</strain>
    </source>
</reference>
<dbReference type="EMBL" id="JQBS01000032">
    <property type="protein sequence ID" value="KRN56290.1"/>
    <property type="molecule type" value="Genomic_DNA"/>
</dbReference>
<feature type="domain" description="NADP-dependent oxidoreductase" evidence="7">
    <location>
        <begin position="28"/>
        <end position="262"/>
    </location>
</feature>
<feature type="binding site" evidence="5">
    <location>
        <position position="111"/>
    </location>
    <ligand>
        <name>substrate</name>
    </ligand>
</feature>
<dbReference type="eggNOG" id="COG0656">
    <property type="taxonomic scope" value="Bacteria"/>
</dbReference>
<dbReference type="InterPro" id="IPR023210">
    <property type="entry name" value="NADP_OxRdtase_dom"/>
</dbReference>
<protein>
    <submittedName>
        <fullName evidence="8">Aldo keto reductase</fullName>
    </submittedName>
</protein>
<comment type="caution">
    <text evidence="8">The sequence shown here is derived from an EMBL/GenBank/DDBJ whole genome shotgun (WGS) entry which is preliminary data.</text>
</comment>
<gene>
    <name evidence="8" type="ORF">IV74_GL001403</name>
</gene>
<dbReference type="Proteomes" id="UP000051658">
    <property type="component" value="Unassembled WGS sequence"/>
</dbReference>
<dbReference type="GO" id="GO:0016616">
    <property type="term" value="F:oxidoreductase activity, acting on the CH-OH group of donors, NAD or NADP as acceptor"/>
    <property type="evidence" value="ECO:0007669"/>
    <property type="project" value="UniProtKB-ARBA"/>
</dbReference>
<evidence type="ECO:0000256" key="1">
    <source>
        <dbReference type="ARBA" id="ARBA00007905"/>
    </source>
</evidence>
<name>A0A0R2HUA8_CARDV</name>
<evidence type="ECO:0000256" key="3">
    <source>
        <dbReference type="ARBA" id="ARBA00023002"/>
    </source>
</evidence>
<evidence type="ECO:0000256" key="4">
    <source>
        <dbReference type="PIRSR" id="PIRSR000097-1"/>
    </source>
</evidence>
<dbReference type="PRINTS" id="PR00069">
    <property type="entry name" value="ALDKETRDTASE"/>
</dbReference>
<sequence>MNTKIPSFKLENTIEVPQLGLGVFLVEDEQELTQSVLAAIKHGYRHIDTAAIYHNEALVGEALQTSGIPRSELFLTSKVWNDAITYEDTIAAFETTLKKLKTDYLDLYLIHWPSEGYLEKWRALEALYEEGKIRAIGVSNFEINHLEQLMQEAKIKPMINQVETNPYFQQTELHDYLVKQGIQHEAWGPLGQGKGNVLEDNVIQELAEKYQKTPAQIILRWHLDRQVIAIPKSIHETRIQENREIFDFHLSKEDLVKMASIDKNQRGGADPTDDAWLVETTKMSLSE</sequence>
<keyword evidence="2" id="KW-0521">NADP</keyword>
<evidence type="ECO:0000259" key="7">
    <source>
        <dbReference type="Pfam" id="PF00248"/>
    </source>
</evidence>
<dbReference type="RefSeq" id="WP_034570256.1">
    <property type="nucleotide sequence ID" value="NZ_JQBS01000032.1"/>
</dbReference>
<evidence type="ECO:0000256" key="2">
    <source>
        <dbReference type="ARBA" id="ARBA00022857"/>
    </source>
</evidence>
<feature type="active site" description="Proton donor" evidence="4">
    <location>
        <position position="53"/>
    </location>
</feature>
<dbReference type="PROSITE" id="PS00062">
    <property type="entry name" value="ALDOKETO_REDUCTASE_2"/>
    <property type="match status" value="1"/>
</dbReference>
<dbReference type="PANTHER" id="PTHR43827">
    <property type="entry name" value="2,5-DIKETO-D-GLUCONIC ACID REDUCTASE"/>
    <property type="match status" value="1"/>
</dbReference>
<dbReference type="SUPFAM" id="SSF51430">
    <property type="entry name" value="NAD(P)-linked oxidoreductase"/>
    <property type="match status" value="1"/>
</dbReference>
<dbReference type="InterPro" id="IPR018170">
    <property type="entry name" value="Aldo/ket_reductase_CS"/>
</dbReference>
<dbReference type="PROSITE" id="PS00798">
    <property type="entry name" value="ALDOKETO_REDUCTASE_1"/>
    <property type="match status" value="1"/>
</dbReference>
<evidence type="ECO:0000313" key="9">
    <source>
        <dbReference type="Proteomes" id="UP000051658"/>
    </source>
</evidence>
<dbReference type="FunFam" id="3.20.20.100:FF:000015">
    <property type="entry name" value="Oxidoreductase, aldo/keto reductase family"/>
    <property type="match status" value="1"/>
</dbReference>
<dbReference type="PANTHER" id="PTHR43827:SF3">
    <property type="entry name" value="NADP-DEPENDENT OXIDOREDUCTASE DOMAIN-CONTAINING PROTEIN"/>
    <property type="match status" value="1"/>
</dbReference>
<keyword evidence="3" id="KW-0560">Oxidoreductase</keyword>
<evidence type="ECO:0000256" key="6">
    <source>
        <dbReference type="PIRSR" id="PIRSR000097-3"/>
    </source>
</evidence>
<dbReference type="InterPro" id="IPR036812">
    <property type="entry name" value="NAD(P)_OxRdtase_dom_sf"/>
</dbReference>